<accession>A0ABW3E392</accession>
<proteinExistence type="predicted"/>
<keyword evidence="2" id="KW-1185">Reference proteome</keyword>
<sequence length="136" mass="14442">MERLSAFVLRRKGLVALLAALGFLVGMGATPITIQRLSEEYSHPGMPAFDANREIVRIYGNGGYQRPFVPVVVLPEGTRVTEQKEALGRAFAAVSAVLPGSRVVSYADTGDPRLAGADGRTTFGLVFPGTYSDGSP</sequence>
<reference evidence="2" key="1">
    <citation type="journal article" date="2019" name="Int. J. Syst. Evol. Microbiol.">
        <title>The Global Catalogue of Microorganisms (GCM) 10K type strain sequencing project: providing services to taxonomists for standard genome sequencing and annotation.</title>
        <authorList>
            <consortium name="The Broad Institute Genomics Platform"/>
            <consortium name="The Broad Institute Genome Sequencing Center for Infectious Disease"/>
            <person name="Wu L."/>
            <person name="Ma J."/>
        </authorList>
    </citation>
    <scope>NUCLEOTIDE SEQUENCE [LARGE SCALE GENOMIC DNA]</scope>
    <source>
        <strain evidence="2">CCUG 62974</strain>
    </source>
</reference>
<evidence type="ECO:0000313" key="1">
    <source>
        <dbReference type="EMBL" id="MFD0889373.1"/>
    </source>
</evidence>
<dbReference type="Proteomes" id="UP001597024">
    <property type="component" value="Unassembled WGS sequence"/>
</dbReference>
<dbReference type="EMBL" id="JBHTHX010001797">
    <property type="protein sequence ID" value="MFD0889373.1"/>
    <property type="molecule type" value="Genomic_DNA"/>
</dbReference>
<evidence type="ECO:0008006" key="3">
    <source>
        <dbReference type="Google" id="ProtNLM"/>
    </source>
</evidence>
<evidence type="ECO:0000313" key="2">
    <source>
        <dbReference type="Proteomes" id="UP001597024"/>
    </source>
</evidence>
<protein>
    <recommendedName>
        <fullName evidence="3">RND transporter</fullName>
    </recommendedName>
</protein>
<feature type="non-terminal residue" evidence="1">
    <location>
        <position position="136"/>
    </location>
</feature>
<comment type="caution">
    <text evidence="1">The sequence shown here is derived from an EMBL/GenBank/DDBJ whole genome shotgun (WGS) entry which is preliminary data.</text>
</comment>
<name>A0ABW3E392_9ACTN</name>
<organism evidence="1 2">
    <name type="scientific">Streptosporangium algeriense</name>
    <dbReference type="NCBI Taxonomy" id="1682748"/>
    <lineage>
        <taxon>Bacteria</taxon>
        <taxon>Bacillati</taxon>
        <taxon>Actinomycetota</taxon>
        <taxon>Actinomycetes</taxon>
        <taxon>Streptosporangiales</taxon>
        <taxon>Streptosporangiaceae</taxon>
        <taxon>Streptosporangium</taxon>
    </lineage>
</organism>
<gene>
    <name evidence="1" type="ORF">ACFQ08_32965</name>
</gene>